<dbReference type="InterPro" id="IPR011989">
    <property type="entry name" value="ARM-like"/>
</dbReference>
<evidence type="ECO:0000256" key="2">
    <source>
        <dbReference type="ARBA" id="ARBA00004496"/>
    </source>
</evidence>
<dbReference type="GO" id="GO:0005737">
    <property type="term" value="C:cytoplasm"/>
    <property type="evidence" value="ECO:0007669"/>
    <property type="project" value="UniProtKB-SubCell"/>
</dbReference>
<protein>
    <submittedName>
        <fullName evidence="11">Transportin-1</fullName>
    </submittedName>
</protein>
<dbReference type="AlphaFoldDB" id="A0A1Y1ULB1"/>
<evidence type="ECO:0000256" key="9">
    <source>
        <dbReference type="SAM" id="MobiDB-lite"/>
    </source>
</evidence>
<keyword evidence="12" id="KW-1185">Reference proteome</keyword>
<evidence type="ECO:0000256" key="4">
    <source>
        <dbReference type="ARBA" id="ARBA00022490"/>
    </source>
</evidence>
<dbReference type="GO" id="GO:0006606">
    <property type="term" value="P:protein import into nucleus"/>
    <property type="evidence" value="ECO:0007669"/>
    <property type="project" value="InterPro"/>
</dbReference>
<sequence>MDWQPEPISLQQLIDLLQQSTTPNTEIHMRVTQQLRSFDNIPDYNKYLAFIFTLLHQENVSTRVAAGLVLKNNIKMNFGNIPLEVIQYVKQCSIEALNDDIVNIRSTAGTIITTICTAYGFESWPELLKQLVNLLDNQNILIVESSINALQKICEDSARVLRYNNENDLYYIIPKFIELFNSQSVKVRRDAIDCANQFILMKSDFLTLHMKNFLNGLYQCTSDPSPEVKKVVCQAFVMILEVYPNELMEELPNVVKYMLYCTQDEDESVALEACEFWLTFAEQPMMLMNLSSFIPEIVPVLLKGMIYSPNDIAIIKGLDEDDTNIPDNEQDIKPRHHKSKQHYQQNPGQSHEFPEEYDESDDEYDDFDDDDEKYSEWNLRKCSAAALDVMASTIGDKLLEVLLPLLNTELQSSEWEHVESAILALGAVGEGCQEGMKVHLPTLWQFLLLNLDNPKPLVRSITCWTLGRYAKWSLDPPLGTDVELHRQTYFNPLLEKLLDRILDNNKRVQEAGCSAFATLEEIAQGELIPYLKPILEKFSIAFTKYQNKNLLILYDAVGTLADSVGDALNQPELIEILMPPLINRWNQIPDDDNGIFPLLECLSSVAIALGPGFLSFSQPIWQRCINIIERTFILDDAFRRGETEEKPDKDFIIVALDLLSGIFQGLGNQIEFLMSNSYQPLLDIILKSIRDEALDVQQSAYALLGDVAISAYEYLKPRLTEFMVDIVKVITTYNENYHDLVCNNAIWATGEISLKAMDDMKQYVGSIIEPLIMKLHDESKSLSLLENIAITISRIGFVCPEIVSIHLPMFYKQWCSILRNIVDNKEKESAFFGMCKMIEVNPNAIIEDFVYFCDAIVHWTHLSPQLNLCFINILNGFKQMIGENWEQCLAKYPDEKMRQIIRQRLQVRYQV</sequence>
<dbReference type="InterPro" id="IPR001494">
    <property type="entry name" value="Importin-beta_N"/>
</dbReference>
<feature type="domain" description="Importin N-terminal" evidence="10">
    <location>
        <begin position="31"/>
        <end position="99"/>
    </location>
</feature>
<comment type="subcellular location">
    <subcellularLocation>
        <location evidence="2">Cytoplasm</location>
    </subcellularLocation>
    <subcellularLocation>
        <location evidence="1">Nucleus</location>
    </subcellularLocation>
</comment>
<dbReference type="FunFam" id="1.25.10.10:FF:000028">
    <property type="entry name" value="Transportin-1 isoform 1"/>
    <property type="match status" value="1"/>
</dbReference>
<dbReference type="STRING" id="1754191.A0A1Y1ULB1"/>
<keyword evidence="7" id="KW-0539">Nucleus</keyword>
<keyword evidence="3" id="KW-0813">Transport</keyword>
<evidence type="ECO:0000256" key="3">
    <source>
        <dbReference type="ARBA" id="ARBA00022448"/>
    </source>
</evidence>
<name>A0A1Y1ULB1_9FUNG</name>
<evidence type="ECO:0000256" key="7">
    <source>
        <dbReference type="ARBA" id="ARBA00023242"/>
    </source>
</evidence>
<evidence type="ECO:0000313" key="11">
    <source>
        <dbReference type="EMBL" id="ORX38782.1"/>
    </source>
</evidence>
<dbReference type="PANTHER" id="PTHR10527">
    <property type="entry name" value="IMPORTIN BETA"/>
    <property type="match status" value="1"/>
</dbReference>
<proteinExistence type="inferred from homology"/>
<dbReference type="Proteomes" id="UP000193719">
    <property type="component" value="Unassembled WGS sequence"/>
</dbReference>
<dbReference type="Pfam" id="PF13513">
    <property type="entry name" value="HEAT_EZ"/>
    <property type="match status" value="1"/>
</dbReference>
<dbReference type="Gene3D" id="1.25.10.10">
    <property type="entry name" value="Leucine-rich Repeat Variant"/>
    <property type="match status" value="2"/>
</dbReference>
<comment type="caution">
    <text evidence="11">The sequence shown here is derived from an EMBL/GenBank/DDBJ whole genome shotgun (WGS) entry which is preliminary data.</text>
</comment>
<evidence type="ECO:0000259" key="10">
    <source>
        <dbReference type="SMART" id="SM00913"/>
    </source>
</evidence>
<comment type="similarity">
    <text evidence="8">Belongs to the importin beta family. Importin beta-2 subfamily.</text>
</comment>
<evidence type="ECO:0000256" key="8">
    <source>
        <dbReference type="ARBA" id="ARBA00038423"/>
    </source>
</evidence>
<dbReference type="GO" id="GO:0031267">
    <property type="term" value="F:small GTPase binding"/>
    <property type="evidence" value="ECO:0007669"/>
    <property type="project" value="InterPro"/>
</dbReference>
<keyword evidence="6" id="KW-0653">Protein transport</keyword>
<reference evidence="11 12" key="2">
    <citation type="submission" date="2016-08" db="EMBL/GenBank/DDBJ databases">
        <title>Pervasive Adenine N6-methylation of Active Genes in Fungi.</title>
        <authorList>
            <consortium name="DOE Joint Genome Institute"/>
            <person name="Mondo S.J."/>
            <person name="Dannebaum R.O."/>
            <person name="Kuo R.C."/>
            <person name="Labutti K."/>
            <person name="Haridas S."/>
            <person name="Kuo A."/>
            <person name="Salamov A."/>
            <person name="Ahrendt S.R."/>
            <person name="Lipzen A."/>
            <person name="Sullivan W."/>
            <person name="Andreopoulos W.B."/>
            <person name="Clum A."/>
            <person name="Lindquist E."/>
            <person name="Daum C."/>
            <person name="Ramamoorthy G.K."/>
            <person name="Gryganskyi A."/>
            <person name="Culley D."/>
            <person name="Magnuson J.K."/>
            <person name="James T.Y."/>
            <person name="O'Malley M.A."/>
            <person name="Stajich J.E."/>
            <person name="Spatafora J.W."/>
            <person name="Visel A."/>
            <person name="Grigoriev I.V."/>
        </authorList>
    </citation>
    <scope>NUCLEOTIDE SEQUENCE [LARGE SCALE GENOMIC DNA]</scope>
    <source>
        <strain evidence="12">finn</strain>
    </source>
</reference>
<keyword evidence="4" id="KW-0963">Cytoplasm</keyword>
<dbReference type="EMBL" id="MCFH01000117">
    <property type="protein sequence ID" value="ORX38782.1"/>
    <property type="molecule type" value="Genomic_DNA"/>
</dbReference>
<dbReference type="OrthoDB" id="951172at2759"/>
<reference evidence="11 12" key="1">
    <citation type="submission" date="2016-08" db="EMBL/GenBank/DDBJ databases">
        <title>Genomes of anaerobic fungi encode conserved fungal cellulosomes for biomass hydrolysis.</title>
        <authorList>
            <consortium name="DOE Joint Genome Institute"/>
            <person name="Haitjema C.H."/>
            <person name="Gilmore S.P."/>
            <person name="Henske J.K."/>
            <person name="Solomon K.V."/>
            <person name="De Groot R."/>
            <person name="Kuo A."/>
            <person name="Mondo S.J."/>
            <person name="Salamov A.A."/>
            <person name="Labutti K."/>
            <person name="Zhao Z."/>
            <person name="Chiniquy J."/>
            <person name="Barry K."/>
            <person name="Brewer H.M."/>
            <person name="Purvine S.O."/>
            <person name="Wright A.T."/>
            <person name="Boxma B."/>
            <person name="Van Alen T."/>
            <person name="Hackstein J.H."/>
            <person name="Baker S.E."/>
            <person name="Grigoriev I.V."/>
            <person name="O'Malley M.A."/>
        </authorList>
    </citation>
    <scope>NUCLEOTIDE SEQUENCE [LARGE SCALE GENOMIC DNA]</scope>
    <source>
        <strain evidence="12">finn</strain>
    </source>
</reference>
<dbReference type="SMART" id="SM00913">
    <property type="entry name" value="IBN_N"/>
    <property type="match status" value="1"/>
</dbReference>
<dbReference type="Pfam" id="PF03810">
    <property type="entry name" value="IBN_N"/>
    <property type="match status" value="1"/>
</dbReference>
<feature type="compositionally biased region" description="Acidic residues" evidence="9">
    <location>
        <begin position="355"/>
        <end position="371"/>
    </location>
</feature>
<evidence type="ECO:0000256" key="6">
    <source>
        <dbReference type="ARBA" id="ARBA00022927"/>
    </source>
</evidence>
<accession>A0A1Y1ULB1</accession>
<feature type="region of interest" description="Disordered" evidence="9">
    <location>
        <begin position="323"/>
        <end position="371"/>
    </location>
</feature>
<evidence type="ECO:0000256" key="5">
    <source>
        <dbReference type="ARBA" id="ARBA00022737"/>
    </source>
</evidence>
<dbReference type="GO" id="GO:0031981">
    <property type="term" value="C:nuclear lumen"/>
    <property type="evidence" value="ECO:0007669"/>
    <property type="project" value="UniProtKB-ARBA"/>
</dbReference>
<gene>
    <name evidence="11" type="ORF">BCR36DRAFT_313245</name>
</gene>
<dbReference type="SUPFAM" id="SSF48371">
    <property type="entry name" value="ARM repeat"/>
    <property type="match status" value="1"/>
</dbReference>
<dbReference type="InterPro" id="IPR040122">
    <property type="entry name" value="Importin_beta"/>
</dbReference>
<organism evidence="11 12">
    <name type="scientific">Piromyces finnis</name>
    <dbReference type="NCBI Taxonomy" id="1754191"/>
    <lineage>
        <taxon>Eukaryota</taxon>
        <taxon>Fungi</taxon>
        <taxon>Fungi incertae sedis</taxon>
        <taxon>Chytridiomycota</taxon>
        <taxon>Chytridiomycota incertae sedis</taxon>
        <taxon>Neocallimastigomycetes</taxon>
        <taxon>Neocallimastigales</taxon>
        <taxon>Neocallimastigaceae</taxon>
        <taxon>Piromyces</taxon>
    </lineage>
</organism>
<evidence type="ECO:0000256" key="1">
    <source>
        <dbReference type="ARBA" id="ARBA00004123"/>
    </source>
</evidence>
<dbReference type="InterPro" id="IPR016024">
    <property type="entry name" value="ARM-type_fold"/>
</dbReference>
<evidence type="ECO:0000313" key="12">
    <source>
        <dbReference type="Proteomes" id="UP000193719"/>
    </source>
</evidence>
<keyword evidence="5" id="KW-0677">Repeat</keyword>